<dbReference type="Proteomes" id="UP000298616">
    <property type="component" value="Chromosome"/>
</dbReference>
<dbReference type="InterPro" id="IPR051447">
    <property type="entry name" value="Lipoprotein-release_system"/>
</dbReference>
<evidence type="ECO:0000313" key="3">
    <source>
        <dbReference type="Proteomes" id="UP000298616"/>
    </source>
</evidence>
<dbReference type="InterPro" id="IPR025857">
    <property type="entry name" value="MacB_PCD"/>
</dbReference>
<dbReference type="Pfam" id="PF12704">
    <property type="entry name" value="MacB_PCD"/>
    <property type="match status" value="1"/>
</dbReference>
<dbReference type="PANTHER" id="PTHR30489">
    <property type="entry name" value="LIPOPROTEIN-RELEASING SYSTEM TRANSMEMBRANE PROTEIN LOLE"/>
    <property type="match status" value="1"/>
</dbReference>
<gene>
    <name evidence="2" type="ORF">DCC35_13670</name>
</gene>
<dbReference type="PANTHER" id="PTHR30489:SF0">
    <property type="entry name" value="LIPOPROTEIN-RELEASING SYSTEM TRANSMEMBRANE PROTEIN LOLE"/>
    <property type="match status" value="1"/>
</dbReference>
<dbReference type="GO" id="GO:0098797">
    <property type="term" value="C:plasma membrane protein complex"/>
    <property type="evidence" value="ECO:0007669"/>
    <property type="project" value="TreeGrafter"/>
</dbReference>
<dbReference type="KEGG" id="fpf:DCC35_13670"/>
<dbReference type="GO" id="GO:0044874">
    <property type="term" value="P:lipoprotein localization to outer membrane"/>
    <property type="evidence" value="ECO:0007669"/>
    <property type="project" value="TreeGrafter"/>
</dbReference>
<evidence type="ECO:0000313" key="2">
    <source>
        <dbReference type="EMBL" id="QCK15717.1"/>
    </source>
</evidence>
<dbReference type="OrthoDB" id="9784014at2"/>
<sequence length="185" mass="20460">MFHKKSEDILAEISRDEKVKNISGRVLAFGMVASPGTSSGGKFIGIDPASEDSVTQLSQNVTEGEYLSPQDKNKVIIGKKLAEKLKVKVRSKIVLTFQDIDGNIVAGAFRIVGIFQSYNSTLEEMNLYVNQADLAGLQNTENNVHEIAILLNDADEVPEYKKVLFDRYPSLLTQSWKELALNLAL</sequence>
<evidence type="ECO:0000259" key="1">
    <source>
        <dbReference type="Pfam" id="PF12704"/>
    </source>
</evidence>
<accession>A0A4D7JM40</accession>
<protein>
    <recommendedName>
        <fullName evidence="1">MacB-like periplasmic core domain-containing protein</fullName>
    </recommendedName>
</protein>
<reference evidence="2 3" key="1">
    <citation type="submission" date="2018-04" db="EMBL/GenBank/DDBJ databases">
        <title>Complete genome uncultured novel isolate.</title>
        <authorList>
            <person name="Merlino G."/>
        </authorList>
    </citation>
    <scope>NUCLEOTIDE SEQUENCE [LARGE SCALE GENOMIC DNA]</scope>
    <source>
        <strain evidence="3">R1DC9</strain>
    </source>
</reference>
<organism evidence="2 3">
    <name type="scientific">Mangrovivirga cuniculi</name>
    <dbReference type="NCBI Taxonomy" id="2715131"/>
    <lineage>
        <taxon>Bacteria</taxon>
        <taxon>Pseudomonadati</taxon>
        <taxon>Bacteroidota</taxon>
        <taxon>Cytophagia</taxon>
        <taxon>Cytophagales</taxon>
        <taxon>Mangrovivirgaceae</taxon>
        <taxon>Mangrovivirga</taxon>
    </lineage>
</organism>
<name>A0A4D7JM40_9BACT</name>
<feature type="domain" description="MacB-like periplasmic core" evidence="1">
    <location>
        <begin position="12"/>
        <end position="161"/>
    </location>
</feature>
<proteinExistence type="predicted"/>
<keyword evidence="3" id="KW-1185">Reference proteome</keyword>
<dbReference type="EMBL" id="CP028923">
    <property type="protein sequence ID" value="QCK15717.1"/>
    <property type="molecule type" value="Genomic_DNA"/>
</dbReference>
<dbReference type="AlphaFoldDB" id="A0A4D7JM40"/>